<feature type="compositionally biased region" description="Polar residues" evidence="19">
    <location>
        <begin position="62"/>
        <end position="74"/>
    </location>
</feature>
<dbReference type="PANTHER" id="PTHR28216">
    <property type="entry name" value="DASH COMPLEX SUBUNIT DUO1"/>
    <property type="match status" value="1"/>
</dbReference>
<dbReference type="GO" id="GO:0000278">
    <property type="term" value="P:mitotic cell cycle"/>
    <property type="evidence" value="ECO:0007669"/>
    <property type="project" value="InterPro"/>
</dbReference>
<protein>
    <recommendedName>
        <fullName evidence="17">DASH complex subunit DUO1</fullName>
    </recommendedName>
    <alternativeName>
        <fullName evidence="18">Outer kinetochore protein DUO1</fullName>
    </alternativeName>
</protein>
<dbReference type="OrthoDB" id="5599235at2759"/>
<feature type="compositionally biased region" description="Basic residues" evidence="19">
    <location>
        <begin position="23"/>
        <end position="36"/>
    </location>
</feature>
<dbReference type="InterPro" id="IPR013960">
    <property type="entry name" value="DASH_Duo1"/>
</dbReference>
<evidence type="ECO:0000256" key="12">
    <source>
        <dbReference type="ARBA" id="ARBA00023054"/>
    </source>
</evidence>
<comment type="similarity">
    <text evidence="4">Belongs to the DASH complex DUO1 family.</text>
</comment>
<keyword evidence="16" id="KW-0137">Centromere</keyword>
<gene>
    <name evidence="20" type="ORF">jhhlp_003325</name>
</gene>
<reference evidence="20 21" key="1">
    <citation type="journal article" date="2017" name="G3 (Bethesda)">
        <title>First Draft Genome Sequence of the Pathogenic Fungus Lomentospora prolificans (Formerly Scedosporium prolificans).</title>
        <authorList>
            <person name="Luo R."/>
            <person name="Zimin A."/>
            <person name="Workman R."/>
            <person name="Fan Y."/>
            <person name="Pertea G."/>
            <person name="Grossman N."/>
            <person name="Wear M.P."/>
            <person name="Jia B."/>
            <person name="Miller H."/>
            <person name="Casadevall A."/>
            <person name="Timp W."/>
            <person name="Zhang S.X."/>
            <person name="Salzberg S.L."/>
        </authorList>
    </citation>
    <scope>NUCLEOTIDE SEQUENCE [LARGE SCALE GENOMIC DNA]</scope>
    <source>
        <strain evidence="20 21">JHH-5317</strain>
    </source>
</reference>
<feature type="compositionally biased region" description="Basic and acidic residues" evidence="19">
    <location>
        <begin position="182"/>
        <end position="208"/>
    </location>
</feature>
<evidence type="ECO:0000256" key="17">
    <source>
        <dbReference type="ARBA" id="ARBA00044152"/>
    </source>
</evidence>
<feature type="region of interest" description="Disordered" evidence="19">
    <location>
        <begin position="1"/>
        <end position="93"/>
    </location>
</feature>
<accession>A0A2N3NGI6</accession>
<keyword evidence="21" id="KW-1185">Reference proteome</keyword>
<dbReference type="GO" id="GO:0072686">
    <property type="term" value="C:mitotic spindle"/>
    <property type="evidence" value="ECO:0007669"/>
    <property type="project" value="InterPro"/>
</dbReference>
<dbReference type="AlphaFoldDB" id="A0A2N3NGI6"/>
<evidence type="ECO:0000256" key="16">
    <source>
        <dbReference type="ARBA" id="ARBA00023328"/>
    </source>
</evidence>
<dbReference type="PANTHER" id="PTHR28216:SF1">
    <property type="entry name" value="DASH COMPLEX SUBUNIT DUO1"/>
    <property type="match status" value="1"/>
</dbReference>
<keyword evidence="13" id="KW-0206">Cytoskeleton</keyword>
<sequence length="278" mass="30316">AFKPHHPLVRQEPSLIAQQQQQRHSKKKSTKEKKKRDTAEPEAPTMADPADDSLTEDIWASPTATKPTQSQPSASDRPRTPKTPTRPASPTYDHEAALRKELEGVKNVNRAIEGIIGTLERAKGNMNTVSGTVSNASALLNTWTRILSQTEHNQRLVLNPNWKGSTQDILDIEAEAIQKQQAAERRAAEEERRREEAKRRAEEEERKRQAGTATAPRATRGLRSRGRGVGLGSARGTSSSSGSQLQRSLSGAGTSRGTSGIARGRGSVRGVGRSRGVR</sequence>
<evidence type="ECO:0000256" key="3">
    <source>
        <dbReference type="ARBA" id="ARBA00004629"/>
    </source>
</evidence>
<evidence type="ECO:0000256" key="8">
    <source>
        <dbReference type="ARBA" id="ARBA00022701"/>
    </source>
</evidence>
<evidence type="ECO:0000256" key="11">
    <source>
        <dbReference type="ARBA" id="ARBA00022838"/>
    </source>
</evidence>
<keyword evidence="15" id="KW-0131">Cell cycle</keyword>
<evidence type="ECO:0000256" key="5">
    <source>
        <dbReference type="ARBA" id="ARBA00022454"/>
    </source>
</evidence>
<evidence type="ECO:0000313" key="20">
    <source>
        <dbReference type="EMBL" id="PKS11560.1"/>
    </source>
</evidence>
<dbReference type="Pfam" id="PF08651">
    <property type="entry name" value="DASH_Duo1"/>
    <property type="match status" value="1"/>
</dbReference>
<evidence type="ECO:0000256" key="6">
    <source>
        <dbReference type="ARBA" id="ARBA00022490"/>
    </source>
</evidence>
<evidence type="ECO:0000256" key="2">
    <source>
        <dbReference type="ARBA" id="ARBA00004186"/>
    </source>
</evidence>
<dbReference type="InParanoid" id="A0A2N3NGI6"/>
<organism evidence="20 21">
    <name type="scientific">Lomentospora prolificans</name>
    <dbReference type="NCBI Taxonomy" id="41688"/>
    <lineage>
        <taxon>Eukaryota</taxon>
        <taxon>Fungi</taxon>
        <taxon>Dikarya</taxon>
        <taxon>Ascomycota</taxon>
        <taxon>Pezizomycotina</taxon>
        <taxon>Sordariomycetes</taxon>
        <taxon>Hypocreomycetidae</taxon>
        <taxon>Microascales</taxon>
        <taxon>Microascaceae</taxon>
        <taxon>Lomentospora</taxon>
    </lineage>
</organism>
<comment type="caution">
    <text evidence="20">The sequence shown here is derived from an EMBL/GenBank/DDBJ whole genome shotgun (WGS) entry which is preliminary data.</text>
</comment>
<evidence type="ECO:0000256" key="19">
    <source>
        <dbReference type="SAM" id="MobiDB-lite"/>
    </source>
</evidence>
<dbReference type="GO" id="GO:0007059">
    <property type="term" value="P:chromosome segregation"/>
    <property type="evidence" value="ECO:0007669"/>
    <property type="project" value="UniProtKB-KW"/>
</dbReference>
<feature type="region of interest" description="Disordered" evidence="19">
    <location>
        <begin position="181"/>
        <end position="278"/>
    </location>
</feature>
<proteinExistence type="inferred from homology"/>
<dbReference type="Proteomes" id="UP000233524">
    <property type="component" value="Unassembled WGS sequence"/>
</dbReference>
<evidence type="ECO:0000256" key="18">
    <source>
        <dbReference type="ARBA" id="ARBA00044358"/>
    </source>
</evidence>
<evidence type="ECO:0000256" key="10">
    <source>
        <dbReference type="ARBA" id="ARBA00022829"/>
    </source>
</evidence>
<keyword evidence="11" id="KW-0995">Kinetochore</keyword>
<dbReference type="EMBL" id="NLAX01000008">
    <property type="protein sequence ID" value="PKS11560.1"/>
    <property type="molecule type" value="Genomic_DNA"/>
</dbReference>
<keyword evidence="7" id="KW-0132">Cell division</keyword>
<feature type="compositionally biased region" description="Low complexity" evidence="19">
    <location>
        <begin position="82"/>
        <end position="91"/>
    </location>
</feature>
<keyword evidence="14" id="KW-0539">Nucleus</keyword>
<evidence type="ECO:0000256" key="15">
    <source>
        <dbReference type="ARBA" id="ARBA00023306"/>
    </source>
</evidence>
<dbReference type="STRING" id="41688.A0A2N3NGI6"/>
<keyword evidence="12" id="KW-0175">Coiled coil</keyword>
<evidence type="ECO:0000256" key="14">
    <source>
        <dbReference type="ARBA" id="ARBA00023242"/>
    </source>
</evidence>
<keyword evidence="5" id="KW-0158">Chromosome</keyword>
<keyword evidence="8" id="KW-0493">Microtubule</keyword>
<dbReference type="GO" id="GO:0051301">
    <property type="term" value="P:cell division"/>
    <property type="evidence" value="ECO:0007669"/>
    <property type="project" value="UniProtKB-KW"/>
</dbReference>
<keyword evidence="10" id="KW-0159">Chromosome partition</keyword>
<evidence type="ECO:0000256" key="1">
    <source>
        <dbReference type="ARBA" id="ARBA00004123"/>
    </source>
</evidence>
<evidence type="ECO:0000256" key="13">
    <source>
        <dbReference type="ARBA" id="ARBA00023212"/>
    </source>
</evidence>
<feature type="non-terminal residue" evidence="20">
    <location>
        <position position="1"/>
    </location>
</feature>
<comment type="subcellular location">
    <subcellularLocation>
        <location evidence="3">Chromosome</location>
        <location evidence="3">Centromere</location>
        <location evidence="3">Kinetochore</location>
    </subcellularLocation>
    <subcellularLocation>
        <location evidence="2">Cytoplasm</location>
        <location evidence="2">Cytoskeleton</location>
        <location evidence="2">Spindle</location>
    </subcellularLocation>
    <subcellularLocation>
        <location evidence="1">Nucleus</location>
    </subcellularLocation>
</comment>
<keyword evidence="6" id="KW-0963">Cytoplasm</keyword>
<evidence type="ECO:0000256" key="9">
    <source>
        <dbReference type="ARBA" id="ARBA00022776"/>
    </source>
</evidence>
<feature type="compositionally biased region" description="Low complexity" evidence="19">
    <location>
        <begin position="210"/>
        <end position="219"/>
    </location>
</feature>
<dbReference type="GO" id="GO:0005874">
    <property type="term" value="C:microtubule"/>
    <property type="evidence" value="ECO:0007669"/>
    <property type="project" value="UniProtKB-KW"/>
</dbReference>
<evidence type="ECO:0000256" key="4">
    <source>
        <dbReference type="ARBA" id="ARBA00005366"/>
    </source>
</evidence>
<evidence type="ECO:0000313" key="21">
    <source>
        <dbReference type="Proteomes" id="UP000233524"/>
    </source>
</evidence>
<keyword evidence="9" id="KW-0498">Mitosis</keyword>
<dbReference type="GO" id="GO:0042729">
    <property type="term" value="C:DASH complex"/>
    <property type="evidence" value="ECO:0007669"/>
    <property type="project" value="InterPro"/>
</dbReference>
<dbReference type="VEuPathDB" id="FungiDB:jhhlp_003325"/>
<feature type="compositionally biased region" description="Low complexity" evidence="19">
    <location>
        <begin position="234"/>
        <end position="253"/>
    </location>
</feature>
<evidence type="ECO:0000256" key="7">
    <source>
        <dbReference type="ARBA" id="ARBA00022618"/>
    </source>
</evidence>
<name>A0A2N3NGI6_9PEZI</name>